<dbReference type="NCBIfam" id="TIGR00851">
    <property type="entry name" value="mtlA"/>
    <property type="match status" value="1"/>
</dbReference>
<keyword evidence="20" id="KW-1185">Reference proteome</keyword>
<feature type="domain" description="PTS EIIC type-2" evidence="18">
    <location>
        <begin position="15"/>
        <end position="347"/>
    </location>
</feature>
<comment type="subcellular location">
    <subcellularLocation>
        <location evidence="3">Cell membrane</location>
        <topology evidence="3">Multi-pass membrane protein</topology>
    </subcellularLocation>
</comment>
<proteinExistence type="predicted"/>
<comment type="caution">
    <text evidence="19">The sequence shown here is derived from an EMBL/GenBank/DDBJ whole genome shotgun (WGS) entry which is preliminary data.</text>
</comment>
<evidence type="ECO:0000256" key="3">
    <source>
        <dbReference type="ARBA" id="ARBA00004651"/>
    </source>
</evidence>
<keyword evidence="7" id="KW-1003">Cell membrane</keyword>
<evidence type="ECO:0000313" key="20">
    <source>
        <dbReference type="Proteomes" id="UP000034287"/>
    </source>
</evidence>
<evidence type="ECO:0000256" key="9">
    <source>
        <dbReference type="ARBA" id="ARBA00022597"/>
    </source>
</evidence>
<evidence type="ECO:0000256" key="10">
    <source>
        <dbReference type="ARBA" id="ARBA00022679"/>
    </source>
</evidence>
<organism evidence="19 20">
    <name type="scientific">Salinicoccus sediminis</name>
    <dbReference type="NCBI Taxonomy" id="1432562"/>
    <lineage>
        <taxon>Bacteria</taxon>
        <taxon>Bacillati</taxon>
        <taxon>Bacillota</taxon>
        <taxon>Bacilli</taxon>
        <taxon>Bacillales</taxon>
        <taxon>Staphylococcaceae</taxon>
        <taxon>Salinicoccus</taxon>
    </lineage>
</organism>
<dbReference type="NCBIfam" id="NF011663">
    <property type="entry name" value="PRK15083.1"/>
    <property type="match status" value="1"/>
</dbReference>
<keyword evidence="12 16" id="KW-0812">Transmembrane</keyword>
<dbReference type="FunFam" id="3.40.50.2300:FF:000047">
    <property type="entry name" value="PTS system mannitol-specific transporter subunit IICBA"/>
    <property type="match status" value="2"/>
</dbReference>
<evidence type="ECO:0000256" key="5">
    <source>
        <dbReference type="ARBA" id="ARBA00021825"/>
    </source>
</evidence>
<evidence type="ECO:0000313" key="19">
    <source>
        <dbReference type="EMBL" id="KKK35117.1"/>
    </source>
</evidence>
<evidence type="ECO:0000256" key="7">
    <source>
        <dbReference type="ARBA" id="ARBA00022475"/>
    </source>
</evidence>
<dbReference type="InterPro" id="IPR004718">
    <property type="entry name" value="PTS_IIC_mtl"/>
</dbReference>
<dbReference type="STRING" id="1432562.WN59_05690"/>
<keyword evidence="10 19" id="KW-0808">Transferase</keyword>
<dbReference type="AlphaFoldDB" id="A0A0M2SQ80"/>
<dbReference type="OrthoDB" id="9814222at2"/>
<dbReference type="GO" id="GO:0022872">
    <property type="term" value="F:protein-N(PI)-phosphohistidine-mannitol phosphotransferase system transmembrane transporter activity"/>
    <property type="evidence" value="ECO:0007669"/>
    <property type="project" value="InterPro"/>
</dbReference>
<dbReference type="InterPro" id="IPR013014">
    <property type="entry name" value="PTS_EIIC_2"/>
</dbReference>
<dbReference type="GO" id="GO:0009401">
    <property type="term" value="P:phosphoenolpyruvate-dependent sugar phosphotransferase system"/>
    <property type="evidence" value="ECO:0007669"/>
    <property type="project" value="UniProtKB-KW"/>
</dbReference>
<keyword evidence="8" id="KW-0597">Phosphoprotein</keyword>
<evidence type="ECO:0000256" key="14">
    <source>
        <dbReference type="ARBA" id="ARBA00023136"/>
    </source>
</evidence>
<dbReference type="RefSeq" id="WP_046513979.1">
    <property type="nucleotide sequence ID" value="NZ_LAYZ01000002.1"/>
</dbReference>
<dbReference type="InterPro" id="IPR036095">
    <property type="entry name" value="PTS_EIIB-like_sf"/>
</dbReference>
<evidence type="ECO:0000256" key="1">
    <source>
        <dbReference type="ARBA" id="ARBA00001655"/>
    </source>
</evidence>
<reference evidence="19 20" key="1">
    <citation type="submission" date="2015-04" db="EMBL/GenBank/DDBJ databases">
        <title>Taxonomic description and genome sequence of Salinicoccus sediminis sp. nov., a novel hyper halotolerant bacterium isolated from marine sediment.</title>
        <authorList>
            <person name="Mathan Kumar R."/>
            <person name="Kaur G."/>
            <person name="Kumar N."/>
            <person name="Kumar A."/>
            <person name="Singh N.K."/>
            <person name="Kaur N."/>
            <person name="Mayilraj S."/>
        </authorList>
    </citation>
    <scope>NUCLEOTIDE SEQUENCE [LARGE SCALE GENOMIC DNA]</scope>
    <source>
        <strain evidence="19 20">SV-16</strain>
    </source>
</reference>
<keyword evidence="6" id="KW-0813">Transport</keyword>
<evidence type="ECO:0000256" key="8">
    <source>
        <dbReference type="ARBA" id="ARBA00022553"/>
    </source>
</evidence>
<feature type="domain" description="PTS EIIB type-2" evidence="17">
    <location>
        <begin position="501"/>
        <end position="591"/>
    </location>
</feature>
<dbReference type="InterPro" id="IPR003501">
    <property type="entry name" value="PTS_EIIB_2/3"/>
</dbReference>
<evidence type="ECO:0000256" key="16">
    <source>
        <dbReference type="SAM" id="Phobius"/>
    </source>
</evidence>
<dbReference type="InterPro" id="IPR003352">
    <property type="entry name" value="PTS_EIIC"/>
</dbReference>
<feature type="transmembrane region" description="Helical" evidence="16">
    <location>
        <begin position="273"/>
        <end position="296"/>
    </location>
</feature>
<dbReference type="PROSITE" id="PS51099">
    <property type="entry name" value="PTS_EIIB_TYPE_2"/>
    <property type="match status" value="2"/>
</dbReference>
<feature type="transmembrane region" description="Helical" evidence="16">
    <location>
        <begin position="12"/>
        <end position="36"/>
    </location>
</feature>
<dbReference type="InterPro" id="IPR013011">
    <property type="entry name" value="PTS_EIIB_2"/>
</dbReference>
<dbReference type="GO" id="GO:0090563">
    <property type="term" value="F:protein-phosphocysteine-sugar phosphotransferase activity"/>
    <property type="evidence" value="ECO:0007669"/>
    <property type="project" value="TreeGrafter"/>
</dbReference>
<accession>A0A0M2SQ80</accession>
<dbReference type="Gene3D" id="3.40.50.2300">
    <property type="match status" value="2"/>
</dbReference>
<feature type="domain" description="PTS EIIB type-2" evidence="17">
    <location>
        <begin position="389"/>
        <end position="483"/>
    </location>
</feature>
<evidence type="ECO:0000256" key="11">
    <source>
        <dbReference type="ARBA" id="ARBA00022683"/>
    </source>
</evidence>
<evidence type="ECO:0000259" key="18">
    <source>
        <dbReference type="PROSITE" id="PS51104"/>
    </source>
</evidence>
<dbReference type="CDD" id="cd05567">
    <property type="entry name" value="PTS_IIB_mannitol"/>
    <property type="match status" value="2"/>
</dbReference>
<feature type="transmembrane region" description="Helical" evidence="16">
    <location>
        <begin position="164"/>
        <end position="185"/>
    </location>
</feature>
<sequence>MSEQKSGISRKVQAFGSFLSSMIMPNIAAFIAWGLITAMFIDVGWFPNEDLATMVDPMIVYLLPLLIAYTGGKLISDVRGGVVGATATMGVIAAFPDSPMLLGAMIMGPLGGYLMKQVDAVLVPRIRQGLEMLVNNFSAGFLAFFLALFGYYGLGPVVSWLTQLLGRLVDVIVDAGLLPIASIFIEPAKVLFLNNAINHGVLTPLASEEVREVGRSILFTLESNPGPGFGILLAYMIFGKGTARATAPGAAIIHFVGGIHEIYFPYILMKPTLVVAAILGGASGILTFSLLDFGLSGPAAPGSILAYIAMTPRGEYLTMLLGILAATLVSFLVAAAILKFSKQKDEADLETATAQMEESKGKKSSVAGSLTKAEEAEATEVGFDYKNVDKIIFACDAGMGSSAMGAGMLKNKFKKAGLDIEVTNSAINQLKGDEDIIITQKTLTERAENKVPTAKHISVDNFLNSPKYDELLEELKEEQDPAQTKEAAESEPAGFDYSKVGKVVFACDAGMGSSAMGAGMLKNKFKKAGLDIDVTNSAINQLKGDEDIIITQKVLTERAENKVPDAKHISVDNFLNSPHYDELTEELKKHQ</sequence>
<evidence type="ECO:0000256" key="15">
    <source>
        <dbReference type="ARBA" id="ARBA00033349"/>
    </source>
</evidence>
<dbReference type="PANTHER" id="PTHR30181">
    <property type="entry name" value="MANNITOL PERMEASE IIC COMPONENT"/>
    <property type="match status" value="1"/>
</dbReference>
<evidence type="ECO:0000256" key="2">
    <source>
        <dbReference type="ARBA" id="ARBA00002434"/>
    </source>
</evidence>
<dbReference type="PROSITE" id="PS51104">
    <property type="entry name" value="PTS_EIIC_TYPE_2"/>
    <property type="match status" value="1"/>
</dbReference>
<evidence type="ECO:0000256" key="4">
    <source>
        <dbReference type="ARBA" id="ARBA00011909"/>
    </source>
</evidence>
<feature type="transmembrane region" description="Helical" evidence="16">
    <location>
        <begin position="78"/>
        <end position="95"/>
    </location>
</feature>
<comment type="function">
    <text evidence="2">The phosphoenolpyruvate-dependent sugar phosphotransferase system (sugar PTS), a major carbohydrate active transport system, catalyzes the phosphorylation of incoming sugar substrates concomitantly with their translocation across the cell membrane. The enzyme II CmtAB PTS system is involved in D-mannitol transport.</text>
</comment>
<comment type="catalytic activity">
    <reaction evidence="1">
        <text>D-mannitol(out) + N(pros)-phospho-L-histidyl-[protein] = D-mannitol 1-phosphate(in) + L-histidyl-[protein]</text>
        <dbReference type="Rhea" id="RHEA:33363"/>
        <dbReference type="Rhea" id="RHEA-COMP:9745"/>
        <dbReference type="Rhea" id="RHEA-COMP:9746"/>
        <dbReference type="ChEBI" id="CHEBI:16899"/>
        <dbReference type="ChEBI" id="CHEBI:29979"/>
        <dbReference type="ChEBI" id="CHEBI:61381"/>
        <dbReference type="ChEBI" id="CHEBI:64837"/>
        <dbReference type="EC" id="2.7.1.197"/>
    </reaction>
</comment>
<name>A0A0M2SQ80_9STAP</name>
<evidence type="ECO:0000256" key="12">
    <source>
        <dbReference type="ARBA" id="ARBA00022692"/>
    </source>
</evidence>
<dbReference type="EC" id="2.7.1.197" evidence="4"/>
<protein>
    <recommendedName>
        <fullName evidence="5">PTS system mannitol-specific EIICB component</fullName>
        <ecNumber evidence="4">2.7.1.197</ecNumber>
    </recommendedName>
    <alternativeName>
        <fullName evidence="15">EIICB-Mtl</fullName>
    </alternativeName>
</protein>
<dbReference type="InterPro" id="IPR029503">
    <property type="entry name" value="PTS_EIIB_mannitol"/>
</dbReference>
<dbReference type="SUPFAM" id="SSF52794">
    <property type="entry name" value="PTS system IIB component-like"/>
    <property type="match status" value="2"/>
</dbReference>
<keyword evidence="13 16" id="KW-1133">Transmembrane helix</keyword>
<dbReference type="InterPro" id="IPR050893">
    <property type="entry name" value="Sugar_PTS"/>
</dbReference>
<feature type="transmembrane region" description="Helical" evidence="16">
    <location>
        <begin position="134"/>
        <end position="152"/>
    </location>
</feature>
<dbReference type="PANTHER" id="PTHR30181:SF2">
    <property type="entry name" value="PTS SYSTEM MANNITOL-SPECIFIC EIICBA COMPONENT"/>
    <property type="match status" value="1"/>
</dbReference>
<feature type="transmembrane region" description="Helical" evidence="16">
    <location>
        <begin position="316"/>
        <end position="338"/>
    </location>
</feature>
<dbReference type="EMBL" id="LAYZ01000002">
    <property type="protein sequence ID" value="KKK35117.1"/>
    <property type="molecule type" value="Genomic_DNA"/>
</dbReference>
<gene>
    <name evidence="19" type="ORF">WN59_05690</name>
</gene>
<keyword evidence="14 16" id="KW-0472">Membrane</keyword>
<evidence type="ECO:0000256" key="13">
    <source>
        <dbReference type="ARBA" id="ARBA00022989"/>
    </source>
</evidence>
<dbReference type="GO" id="GO:0005886">
    <property type="term" value="C:plasma membrane"/>
    <property type="evidence" value="ECO:0007669"/>
    <property type="project" value="UniProtKB-SubCell"/>
</dbReference>
<evidence type="ECO:0000256" key="6">
    <source>
        <dbReference type="ARBA" id="ARBA00022448"/>
    </source>
</evidence>
<feature type="transmembrane region" description="Helical" evidence="16">
    <location>
        <begin position="51"/>
        <end position="71"/>
    </location>
</feature>
<keyword evidence="11" id="KW-0598">Phosphotransferase system</keyword>
<dbReference type="PATRIC" id="fig|1432562.3.peg.1132"/>
<evidence type="ECO:0000259" key="17">
    <source>
        <dbReference type="PROSITE" id="PS51099"/>
    </source>
</evidence>
<dbReference type="Pfam" id="PF02302">
    <property type="entry name" value="PTS_IIB"/>
    <property type="match status" value="2"/>
</dbReference>
<dbReference type="Proteomes" id="UP000034287">
    <property type="component" value="Unassembled WGS sequence"/>
</dbReference>
<dbReference type="Pfam" id="PF02378">
    <property type="entry name" value="PTS_EIIC"/>
    <property type="match status" value="1"/>
</dbReference>
<keyword evidence="9" id="KW-0762">Sugar transport</keyword>